<dbReference type="Proteomes" id="UP000270924">
    <property type="component" value="Unassembled WGS sequence"/>
</dbReference>
<evidence type="ECO:0000313" key="1">
    <source>
        <dbReference type="EMBL" id="VDM15919.1"/>
    </source>
</evidence>
<reference evidence="1 2" key="1">
    <citation type="submission" date="2018-11" db="EMBL/GenBank/DDBJ databases">
        <authorList>
            <consortium name="Pathogen Informatics"/>
        </authorList>
    </citation>
    <scope>NUCLEOTIDE SEQUENCE [LARGE SCALE GENOMIC DNA]</scope>
</reference>
<evidence type="ECO:0008006" key="3">
    <source>
        <dbReference type="Google" id="ProtNLM"/>
    </source>
</evidence>
<gene>
    <name evidence="1" type="ORF">WBA_LOCUS9175</name>
</gene>
<dbReference type="InParanoid" id="A0A3P7EIA0"/>
<dbReference type="SUPFAM" id="SSF48403">
    <property type="entry name" value="Ankyrin repeat"/>
    <property type="match status" value="1"/>
</dbReference>
<dbReference type="OrthoDB" id="5406014at2759"/>
<dbReference type="AlphaFoldDB" id="A0A3P7EIA0"/>
<keyword evidence="2" id="KW-1185">Reference proteome</keyword>
<organism evidence="1 2">
    <name type="scientific">Wuchereria bancrofti</name>
    <dbReference type="NCBI Taxonomy" id="6293"/>
    <lineage>
        <taxon>Eukaryota</taxon>
        <taxon>Metazoa</taxon>
        <taxon>Ecdysozoa</taxon>
        <taxon>Nematoda</taxon>
        <taxon>Chromadorea</taxon>
        <taxon>Rhabditida</taxon>
        <taxon>Spirurina</taxon>
        <taxon>Spiruromorpha</taxon>
        <taxon>Filarioidea</taxon>
        <taxon>Onchocercidae</taxon>
        <taxon>Wuchereria</taxon>
    </lineage>
</organism>
<accession>A0A3P7EIA0</accession>
<evidence type="ECO:0000313" key="2">
    <source>
        <dbReference type="Proteomes" id="UP000270924"/>
    </source>
</evidence>
<dbReference type="InterPro" id="IPR036770">
    <property type="entry name" value="Ankyrin_rpt-contain_sf"/>
</dbReference>
<dbReference type="EMBL" id="UYWW01008617">
    <property type="protein sequence ID" value="VDM15919.1"/>
    <property type="molecule type" value="Genomic_DNA"/>
</dbReference>
<dbReference type="OMA" id="ECKIHIC"/>
<protein>
    <recommendedName>
        <fullName evidence="3">ANK_REP_REGION domain-containing protein</fullName>
    </recommendedName>
</protein>
<feature type="non-terminal residue" evidence="1">
    <location>
        <position position="168"/>
    </location>
</feature>
<name>A0A3P7EIA0_WUCBA</name>
<proteinExistence type="predicted"/>
<dbReference type="Gene3D" id="1.25.40.20">
    <property type="entry name" value="Ankyrin repeat-containing domain"/>
    <property type="match status" value="1"/>
</dbReference>
<sequence>MQSGKKSICSDDGDTRKWLLGHLHTIQAKALASNLDLPKIYKEKIQMQSGKKSICSDDGDTRKWLLGHLHTIQAKALASNLDLPKIYKEKIQAVPDSNPNEINLNGESLLIATIKYLDDKENRLKYIQLLIDRGVEINFQDKRERRTALMYACIEDNRTEEGLLIAKI</sequence>